<protein>
    <recommendedName>
        <fullName evidence="2">SEC7 domain-containing protein</fullName>
    </recommendedName>
</protein>
<feature type="region of interest" description="Disordered" evidence="1">
    <location>
        <begin position="1163"/>
        <end position="1184"/>
    </location>
</feature>
<dbReference type="InterPro" id="IPR000904">
    <property type="entry name" value="Sec7_dom"/>
</dbReference>
<dbReference type="Gene3D" id="1.10.220.20">
    <property type="match status" value="1"/>
</dbReference>
<dbReference type="STRING" id="246404.A0A507EJ47"/>
<feature type="compositionally biased region" description="Low complexity" evidence="1">
    <location>
        <begin position="35"/>
        <end position="46"/>
    </location>
</feature>
<dbReference type="SMART" id="SM00222">
    <property type="entry name" value="Sec7"/>
    <property type="match status" value="1"/>
</dbReference>
<feature type="compositionally biased region" description="Polar residues" evidence="1">
    <location>
        <begin position="409"/>
        <end position="440"/>
    </location>
</feature>
<keyword evidence="4" id="KW-1185">Reference proteome</keyword>
<organism evidence="3 4">
    <name type="scientific">Chytriomyces confervae</name>
    <dbReference type="NCBI Taxonomy" id="246404"/>
    <lineage>
        <taxon>Eukaryota</taxon>
        <taxon>Fungi</taxon>
        <taxon>Fungi incertae sedis</taxon>
        <taxon>Chytridiomycota</taxon>
        <taxon>Chytridiomycota incertae sedis</taxon>
        <taxon>Chytridiomycetes</taxon>
        <taxon>Chytridiales</taxon>
        <taxon>Chytriomycetaceae</taxon>
        <taxon>Chytriomyces</taxon>
    </lineage>
</organism>
<dbReference type="CDD" id="cd00171">
    <property type="entry name" value="Sec7"/>
    <property type="match status" value="1"/>
</dbReference>
<dbReference type="OrthoDB" id="10258608at2759"/>
<dbReference type="GO" id="GO:0016192">
    <property type="term" value="P:vesicle-mediated transport"/>
    <property type="evidence" value="ECO:0007669"/>
    <property type="project" value="UniProtKB-ARBA"/>
</dbReference>
<dbReference type="GO" id="GO:0005737">
    <property type="term" value="C:cytoplasm"/>
    <property type="evidence" value="ECO:0007669"/>
    <property type="project" value="UniProtKB-ARBA"/>
</dbReference>
<feature type="compositionally biased region" description="Polar residues" evidence="1">
    <location>
        <begin position="1356"/>
        <end position="1365"/>
    </location>
</feature>
<dbReference type="InterPro" id="IPR023394">
    <property type="entry name" value="Sec7_C_sf"/>
</dbReference>
<dbReference type="InterPro" id="IPR035999">
    <property type="entry name" value="Sec7_dom_sf"/>
</dbReference>
<dbReference type="GO" id="GO:0032012">
    <property type="term" value="P:regulation of ARF protein signal transduction"/>
    <property type="evidence" value="ECO:0007669"/>
    <property type="project" value="InterPro"/>
</dbReference>
<dbReference type="Pfam" id="PF01369">
    <property type="entry name" value="Sec7"/>
    <property type="match status" value="1"/>
</dbReference>
<proteinExistence type="predicted"/>
<evidence type="ECO:0000259" key="2">
    <source>
        <dbReference type="PROSITE" id="PS50190"/>
    </source>
</evidence>
<dbReference type="GO" id="GO:0012505">
    <property type="term" value="C:endomembrane system"/>
    <property type="evidence" value="ECO:0007669"/>
    <property type="project" value="UniProtKB-ARBA"/>
</dbReference>
<dbReference type="PROSITE" id="PS50190">
    <property type="entry name" value="SEC7"/>
    <property type="match status" value="1"/>
</dbReference>
<dbReference type="PANTHER" id="PTHR10663">
    <property type="entry name" value="GUANYL-NUCLEOTIDE EXCHANGE FACTOR"/>
    <property type="match status" value="1"/>
</dbReference>
<gene>
    <name evidence="3" type="ORF">CcCBS67573_g08486</name>
</gene>
<feature type="compositionally biased region" description="Basic and acidic residues" evidence="1">
    <location>
        <begin position="492"/>
        <end position="509"/>
    </location>
</feature>
<feature type="region of interest" description="Disordered" evidence="1">
    <location>
        <begin position="1356"/>
        <end position="1388"/>
    </location>
</feature>
<feature type="compositionally biased region" description="Basic and acidic residues" evidence="1">
    <location>
        <begin position="10"/>
        <end position="25"/>
    </location>
</feature>
<sequence>MSSQDVTAASERKADEMSHAGETEGIRSGNKAEGPSSKSPSTTTTQPSIEWMHVVYSEIGSVTGAMRKNARWALSDSYSAYSYRESYRERYRDVARESDSDTNTVDQTGGSGAAAESRQSRDNKRDSSRDSPSHRDPNRLLLLMDDYDFALDSVAAMRANAAANPNNLNNVIAFTRAQAARAGRRSLFASPVLTDGPLMAGFSRLRARMSLVEDLALLEPVHLLAPFLDVIKSGDTTGPITGAALSAVEKFITYKVIDPNHPSLPHAMSLLTHTVSNCKFEATDAVSDEVVLSKILRLIRVTVESEAGQKTLDDKAICEMVETAFGMCFQGRVSELLKRSAEQTLVVLVQVLFERLDRIMNEEERPDRLETLFPGAHSTTGSSSVTSNIIKSLQSRQNKDAETVFASMKGQQEGDSSDSLTINNQLNNDGPFLNGTNLSQSGGGPLISIADPSGSVASNEPEMVTVGSQDSDSELKNDDYSLGKSAITADMKSSRSDDLAASSDEKNDAKSSSNAESAGDAKSKQPLAGNTSKKEQKQQQQQQQQRILSPFGLPAILELIRVLVTLMDPRNRNHTDTAHRLIALTLLNVGIEVGGQSLGKWIGWGYQVEASRAKIGEDALHSDDERMALAAKELVVNELIKYLFQEIKLLQNTNMTFNSPPSSNAMTLLSSTLRVLTSLFQTSRIYLKFQFEFFLDWIMTKVNTGVLSWDVGDANDASSTSSPSDKAASSSDVTASRGSVVVSPSVSSAAAAAGRNVLVAEARELLLETMVQCARIPGFFTELWVNFDGEVGCRGNLYEEIVRFLSKHTFPDATPGGPVTTIHHQVLCVDGLLLLLRHIAEGKSNESRSSDNGSVDELSPQELMAVKLRKRLLAEGAERFNASPKEGIKFLQEQGLLPTPADPHSIAVFLKTTPGVNKKLIGEYIAKRGNEDILKTFIKLYNFKGKRLDEGLRLLLESFRLPGEAQLIERVVENFADGYFHAMEDSHDTHIADQSSGFVLAFSIILLNTDQHNPQVRRRMTREDFQKNNRGCNNGKDFDPEYLGQIYEAIKGNEIVMPEEHEGDLGFNYAWRELMKRAEGGTMSPLMRVPKGVFSRDMFAVIVDPTVAAISYAFDSSEDSLTLQKAVVGFHQCAAIANTYQMTEVLDNIVIRLSKTTGLLKDGGKLPAERTSEDNHLANGDKPSPHRVDPWAVEFGRNYKSQVAAVLMFNLVAEYGNTLKDGWKNVIDVLGNLFLHALLPSNLLTTDNFIRKNVSIPRLESPEKPAAAPKRETGGSSLFFSLTQLLSLSSQDDSYEQPPSPEELEAEQKALACIASCRAEELFVDTRFLEEASLNHILSLLAQACYQPTKPVSGSSQASLFSNGNAEKESDAATTDQDPLLPKGGAEANGTVEKGRWSRYSISVAFFLELTVSITFHNRDRLRVVWPAAFALISKILSNGCPEYPPLMERAVVGLLRLLTRMVHKDDMLPQVFQSIDLLTALPQETLTIVSEQLTAGLLQLIKTDPTLIPRYPKCEQVLHLLAATSMHPESARYSLDAVCILVGDSLVPGCLLTADSFGDCVDLLLSFATSAGGILLGAQGEPSVKTAASPRPTVKSVNAQAASDRAVRALDRVFALHSKIPAMVATAGVGREKAWFVFWLPVLSGLAQQCYNPGREIRQHSLTLLQRALLSSELESTVMTPKPSATGEIEPITTSTLETGVDVFESVLFPLLFELLKPEVSQLDAGGMDETRMRVAALLCKIFLQYLNRLLRFRELPILWVKVLDFMNKYVNAGGSEFVSEGVLESLKNMLLVMSTQKVFEPMDQAPETPPTDPNSHNLWILTWQHIDRIYPGLKEELFPDPVKAQTK</sequence>
<dbReference type="SUPFAM" id="SSF48425">
    <property type="entry name" value="Sec7 domain"/>
    <property type="match status" value="1"/>
</dbReference>
<evidence type="ECO:0000256" key="1">
    <source>
        <dbReference type="SAM" id="MobiDB-lite"/>
    </source>
</evidence>
<dbReference type="GO" id="GO:0005085">
    <property type="term" value="F:guanyl-nucleotide exchange factor activity"/>
    <property type="evidence" value="ECO:0007669"/>
    <property type="project" value="InterPro"/>
</dbReference>
<dbReference type="InterPro" id="IPR056604">
    <property type="entry name" value="GBF1-like_TPR"/>
</dbReference>
<feature type="region of interest" description="Disordered" evidence="1">
    <location>
        <begin position="409"/>
        <end position="545"/>
    </location>
</feature>
<feature type="compositionally biased region" description="Basic and acidic residues" evidence="1">
    <location>
        <begin position="1163"/>
        <end position="1176"/>
    </location>
</feature>
<evidence type="ECO:0000313" key="3">
    <source>
        <dbReference type="EMBL" id="TPX64113.1"/>
    </source>
</evidence>
<feature type="region of interest" description="Disordered" evidence="1">
    <location>
        <begin position="94"/>
        <end position="138"/>
    </location>
</feature>
<dbReference type="Pfam" id="PF23325">
    <property type="entry name" value="TPR_28"/>
    <property type="match status" value="1"/>
</dbReference>
<feature type="region of interest" description="Disordered" evidence="1">
    <location>
        <begin position="1"/>
        <end position="46"/>
    </location>
</feature>
<dbReference type="EMBL" id="QEAP01000562">
    <property type="protein sequence ID" value="TPX64113.1"/>
    <property type="molecule type" value="Genomic_DNA"/>
</dbReference>
<comment type="caution">
    <text evidence="3">The sequence shown here is derived from an EMBL/GenBank/DDBJ whole genome shotgun (WGS) entry which is preliminary data.</text>
</comment>
<reference evidence="3 4" key="1">
    <citation type="journal article" date="2019" name="Sci. Rep.">
        <title>Comparative genomics of chytrid fungi reveal insights into the obligate biotrophic and pathogenic lifestyle of Synchytrium endobioticum.</title>
        <authorList>
            <person name="van de Vossenberg B.T.L.H."/>
            <person name="Warris S."/>
            <person name="Nguyen H.D.T."/>
            <person name="van Gent-Pelzer M.P.E."/>
            <person name="Joly D.L."/>
            <person name="van de Geest H.C."/>
            <person name="Bonants P.J.M."/>
            <person name="Smith D.S."/>
            <person name="Levesque C.A."/>
            <person name="van der Lee T.A.J."/>
        </authorList>
    </citation>
    <scope>NUCLEOTIDE SEQUENCE [LARGE SCALE GENOMIC DNA]</scope>
    <source>
        <strain evidence="3 4">CBS 675.73</strain>
    </source>
</reference>
<accession>A0A507EJ47</accession>
<dbReference type="Proteomes" id="UP000320333">
    <property type="component" value="Unassembled WGS sequence"/>
</dbReference>
<dbReference type="Gene3D" id="1.10.1000.11">
    <property type="entry name" value="Arf Nucleotide-binding Site Opener,domain 2"/>
    <property type="match status" value="1"/>
</dbReference>
<feature type="domain" description="SEC7" evidence="2">
    <location>
        <begin position="862"/>
        <end position="1053"/>
    </location>
</feature>
<name>A0A507EJ47_9FUNG</name>
<dbReference type="PANTHER" id="PTHR10663:SF388">
    <property type="entry name" value="GOLGI-SPECIFIC BREFELDIN A-RESISTANCE GUANINE NUCLEOTIDE EXCHANGE FACTOR 1"/>
    <property type="match status" value="1"/>
</dbReference>
<feature type="compositionally biased region" description="Basic and acidic residues" evidence="1">
    <location>
        <begin position="118"/>
        <end position="138"/>
    </location>
</feature>
<evidence type="ECO:0000313" key="4">
    <source>
        <dbReference type="Proteomes" id="UP000320333"/>
    </source>
</evidence>